<evidence type="ECO:0000313" key="2">
    <source>
        <dbReference type="EMBL" id="NIJ57485.1"/>
    </source>
</evidence>
<organism evidence="2 3">
    <name type="scientific">Pseudochelatococcus lubricantis</name>
    <dbReference type="NCBI Taxonomy" id="1538102"/>
    <lineage>
        <taxon>Bacteria</taxon>
        <taxon>Pseudomonadati</taxon>
        <taxon>Pseudomonadota</taxon>
        <taxon>Alphaproteobacteria</taxon>
        <taxon>Hyphomicrobiales</taxon>
        <taxon>Chelatococcaceae</taxon>
        <taxon>Pseudochelatococcus</taxon>
    </lineage>
</organism>
<dbReference type="RefSeq" id="WP_166950046.1">
    <property type="nucleotide sequence ID" value="NZ_JAASQI010000002.1"/>
</dbReference>
<comment type="caution">
    <text evidence="2">The sequence shown here is derived from an EMBL/GenBank/DDBJ whole genome shotgun (WGS) entry which is preliminary data.</text>
</comment>
<proteinExistence type="predicted"/>
<feature type="region of interest" description="Disordered" evidence="1">
    <location>
        <begin position="14"/>
        <end position="45"/>
    </location>
</feature>
<evidence type="ECO:0000313" key="3">
    <source>
        <dbReference type="Proteomes" id="UP001429580"/>
    </source>
</evidence>
<name>A0ABX0UZT9_9HYPH</name>
<protein>
    <submittedName>
        <fullName evidence="2">Uncharacterized protein</fullName>
    </submittedName>
</protein>
<dbReference type="EMBL" id="JAASQI010000002">
    <property type="protein sequence ID" value="NIJ57485.1"/>
    <property type="molecule type" value="Genomic_DNA"/>
</dbReference>
<reference evidence="2 3" key="1">
    <citation type="submission" date="2020-03" db="EMBL/GenBank/DDBJ databases">
        <title>Genomic Encyclopedia of Type Strains, Phase IV (KMG-IV): sequencing the most valuable type-strain genomes for metagenomic binning, comparative biology and taxonomic classification.</title>
        <authorList>
            <person name="Goeker M."/>
        </authorList>
    </citation>
    <scope>NUCLEOTIDE SEQUENCE [LARGE SCALE GENOMIC DNA]</scope>
    <source>
        <strain evidence="2 3">DSM 103870</strain>
    </source>
</reference>
<accession>A0ABX0UZT9</accession>
<evidence type="ECO:0000256" key="1">
    <source>
        <dbReference type="SAM" id="MobiDB-lite"/>
    </source>
</evidence>
<dbReference type="Proteomes" id="UP001429580">
    <property type="component" value="Unassembled WGS sequence"/>
</dbReference>
<gene>
    <name evidence="2" type="ORF">FHS82_001311</name>
</gene>
<sequence>MEIAVAATQCGAGSGRECADRVPPDTAAETGEPVPTRFPQSGTHCAPAGRHHALNNAFYMKPVNPILSTRLAPNFSRCIIYFMLVNDFCRAAENARWRIKFSAQSKI</sequence>
<keyword evidence="3" id="KW-1185">Reference proteome</keyword>